<dbReference type="PRINTS" id="PR00723">
    <property type="entry name" value="SUBTILISIN"/>
</dbReference>
<protein>
    <recommendedName>
        <fullName evidence="6">subtilisin</fullName>
        <ecNumber evidence="6">3.4.21.62</ecNumber>
    </recommendedName>
</protein>
<evidence type="ECO:0000256" key="2">
    <source>
        <dbReference type="ARBA" id="ARBA00022670"/>
    </source>
</evidence>
<dbReference type="Proteomes" id="UP000265427">
    <property type="component" value="Unassembled WGS sequence"/>
</dbReference>
<feature type="active site" description="Charge relay system" evidence="7">
    <location>
        <position position="382"/>
    </location>
</feature>
<feature type="active site" description="Charge relay system" evidence="7">
    <location>
        <position position="205"/>
    </location>
</feature>
<dbReference type="InterPro" id="IPR036852">
    <property type="entry name" value="Peptidase_S8/S53_dom_sf"/>
</dbReference>
<dbReference type="PROSITE" id="PS51892">
    <property type="entry name" value="SUBTILASE"/>
    <property type="match status" value="1"/>
</dbReference>
<dbReference type="GO" id="GO:0004252">
    <property type="term" value="F:serine-type endopeptidase activity"/>
    <property type="evidence" value="ECO:0007669"/>
    <property type="project" value="UniProtKB-UniRule"/>
</dbReference>
<dbReference type="EMBL" id="QUSZ01004722">
    <property type="protein sequence ID" value="RHY13011.1"/>
    <property type="molecule type" value="Genomic_DNA"/>
</dbReference>
<keyword evidence="2 7" id="KW-0645">Protease</keyword>
<dbReference type="InterPro" id="IPR050131">
    <property type="entry name" value="Peptidase_S8_subtilisin-like"/>
</dbReference>
<evidence type="ECO:0000256" key="4">
    <source>
        <dbReference type="ARBA" id="ARBA00022825"/>
    </source>
</evidence>
<dbReference type="VEuPathDB" id="FungiDB:H257_08871"/>
<sequence length="479" mass="50222">MKATSILALASTASAANVAIRAKRHFETESASEVGLIAKFPLDIAALEQGALLAAEPREFVDAFLKEASKKNLAALANIVSIADAVALPIGGAVYFPSATKATLDALEASTVVEYIDLNAADFTIPEVLKGSDAQEENATKNEWGVEAIGAPEIWKYSNGKGAIVGSIDSGALHTHEAIKHNWRSELGWFDPYERSALPRDTSGHGSHTIGTMVGANGIGVAPGAQWIACIGLNGSSGTSAKLLECAQFMLCPTKPDGTGADCKKGPHVVNNSWGSASYTPWFEDAVAAWKAAGIVPIFANGNSGTLCATVGSPGGYKTVIGVGAIGSFTNEKDKLAYFSSKGPQTKNGAEYFKPDVSAPGFFTRSVGIANNTAYAQYAGTSMAAPHVAGVVAIIKSVDPTASYDAVYKYLTATTDQKELNTTEPETWYLTNNRTLPGAPNCGGVKDTAWPNNRFGHGRVNIGTILRDGKLNDNRRPTC</sequence>
<reference evidence="9 10" key="1">
    <citation type="submission" date="2018-08" db="EMBL/GenBank/DDBJ databases">
        <title>Aphanomyces genome sequencing and annotation.</title>
        <authorList>
            <person name="Minardi D."/>
            <person name="Oidtmann B."/>
            <person name="Van Der Giezen M."/>
            <person name="Studholme D.J."/>
        </authorList>
    </citation>
    <scope>NUCLEOTIDE SEQUENCE [LARGE SCALE GENOMIC DNA]</scope>
    <source>
        <strain evidence="9 10">Kv</strain>
    </source>
</reference>
<feature type="domain" description="Peptidase S8/S53" evidence="8">
    <location>
        <begin position="160"/>
        <end position="422"/>
    </location>
</feature>
<evidence type="ECO:0000256" key="3">
    <source>
        <dbReference type="ARBA" id="ARBA00022801"/>
    </source>
</evidence>
<evidence type="ECO:0000313" key="10">
    <source>
        <dbReference type="Proteomes" id="UP000265427"/>
    </source>
</evidence>
<keyword evidence="3 7" id="KW-0378">Hydrolase</keyword>
<dbReference type="InterPro" id="IPR023828">
    <property type="entry name" value="Peptidase_S8_Ser-AS"/>
</dbReference>
<dbReference type="PANTHER" id="PTHR43806">
    <property type="entry name" value="PEPTIDASE S8"/>
    <property type="match status" value="1"/>
</dbReference>
<evidence type="ECO:0000259" key="8">
    <source>
        <dbReference type="Pfam" id="PF00082"/>
    </source>
</evidence>
<name>A0A397B5P1_APHAT</name>
<dbReference type="Gene3D" id="3.40.50.200">
    <property type="entry name" value="Peptidase S8/S53 domain"/>
    <property type="match status" value="1"/>
</dbReference>
<feature type="active site" description="Charge relay system" evidence="7">
    <location>
        <position position="169"/>
    </location>
</feature>
<dbReference type="InterPro" id="IPR000209">
    <property type="entry name" value="Peptidase_S8/S53_dom"/>
</dbReference>
<proteinExistence type="inferred from homology"/>
<dbReference type="SUPFAM" id="SSF52743">
    <property type="entry name" value="Subtilisin-like"/>
    <property type="match status" value="1"/>
</dbReference>
<dbReference type="InterPro" id="IPR015500">
    <property type="entry name" value="Peptidase_S8_subtilisin-rel"/>
</dbReference>
<evidence type="ECO:0000256" key="7">
    <source>
        <dbReference type="PROSITE-ProRule" id="PRU01240"/>
    </source>
</evidence>
<comment type="catalytic activity">
    <reaction evidence="5">
        <text>Hydrolysis of proteins with broad specificity for peptide bonds, and a preference for a large uncharged residue in P1. Hydrolyzes peptide amides.</text>
        <dbReference type="EC" id="3.4.21.62"/>
    </reaction>
</comment>
<evidence type="ECO:0000256" key="1">
    <source>
        <dbReference type="ARBA" id="ARBA00011073"/>
    </source>
</evidence>
<accession>A0A397B5P1</accession>
<comment type="caution">
    <text evidence="9">The sequence shown here is derived from an EMBL/GenBank/DDBJ whole genome shotgun (WGS) entry which is preliminary data.</text>
</comment>
<dbReference type="GO" id="GO:0006508">
    <property type="term" value="P:proteolysis"/>
    <property type="evidence" value="ECO:0007669"/>
    <property type="project" value="UniProtKB-KW"/>
</dbReference>
<evidence type="ECO:0000313" key="9">
    <source>
        <dbReference type="EMBL" id="RHY13011.1"/>
    </source>
</evidence>
<dbReference type="PANTHER" id="PTHR43806:SF67">
    <property type="entry name" value="EGF-LIKE DOMAIN-CONTAINING PROTEIN"/>
    <property type="match status" value="1"/>
</dbReference>
<evidence type="ECO:0000256" key="6">
    <source>
        <dbReference type="ARBA" id="ARBA00023619"/>
    </source>
</evidence>
<gene>
    <name evidence="9" type="ORF">DYB36_009134</name>
</gene>
<evidence type="ECO:0000256" key="5">
    <source>
        <dbReference type="ARBA" id="ARBA00023529"/>
    </source>
</evidence>
<dbReference type="Pfam" id="PF00082">
    <property type="entry name" value="Peptidase_S8"/>
    <property type="match status" value="1"/>
</dbReference>
<organism evidence="9 10">
    <name type="scientific">Aphanomyces astaci</name>
    <name type="common">Crayfish plague agent</name>
    <dbReference type="NCBI Taxonomy" id="112090"/>
    <lineage>
        <taxon>Eukaryota</taxon>
        <taxon>Sar</taxon>
        <taxon>Stramenopiles</taxon>
        <taxon>Oomycota</taxon>
        <taxon>Saprolegniomycetes</taxon>
        <taxon>Saprolegniales</taxon>
        <taxon>Verrucalvaceae</taxon>
        <taxon>Aphanomyces</taxon>
    </lineage>
</organism>
<dbReference type="AlphaFoldDB" id="A0A397B5P1"/>
<dbReference type="EC" id="3.4.21.62" evidence="6"/>
<keyword evidence="4 7" id="KW-0720">Serine protease</keyword>
<comment type="similarity">
    <text evidence="1 7">Belongs to the peptidase S8 family.</text>
</comment>
<dbReference type="PROSITE" id="PS00138">
    <property type="entry name" value="SUBTILASE_SER"/>
    <property type="match status" value="1"/>
</dbReference>